<dbReference type="Proteomes" id="UP000260758">
    <property type="component" value="Unassembled WGS sequence"/>
</dbReference>
<keyword evidence="1" id="KW-0472">Membrane</keyword>
<reference evidence="3 4" key="1">
    <citation type="submission" date="2018-08" db="EMBL/GenBank/DDBJ databases">
        <title>A genome reference for cultivated species of the human gut microbiota.</title>
        <authorList>
            <person name="Zou Y."/>
            <person name="Xue W."/>
            <person name="Luo G."/>
        </authorList>
    </citation>
    <scope>NUCLEOTIDE SEQUENCE [LARGE SCALE GENOMIC DNA]</scope>
    <source>
        <strain evidence="3 4">OM07-13</strain>
    </source>
</reference>
<feature type="transmembrane region" description="Helical" evidence="1">
    <location>
        <begin position="170"/>
        <end position="190"/>
    </location>
</feature>
<gene>
    <name evidence="3" type="ORF">DXB99_01800</name>
</gene>
<evidence type="ECO:0000313" key="3">
    <source>
        <dbReference type="EMBL" id="RGM75291.1"/>
    </source>
</evidence>
<evidence type="ECO:0000256" key="1">
    <source>
        <dbReference type="SAM" id="Phobius"/>
    </source>
</evidence>
<feature type="transmembrane region" description="Helical" evidence="1">
    <location>
        <begin position="136"/>
        <end position="158"/>
    </location>
</feature>
<sequence>MYSNIGDIFTIIVCIVLFFVLHMTYVQKNKRLMFIKLALCNLIYASTFNMIFNHYIEKLPIASHKDIMITYLTHNIVQISLIIELGLFIFYIYDLVNYHNKISNAFIIVLTAVFSILELTSIKTHVGFYINDEKAYQYGITNIFLVWYIIFLSIFTITIISKNRVIINKIYFTVGITFFISILIMFFQYIKNIETFTNFTFLLPIMVIIFIFHSNSYNTNFGALDRTALANSINDLKKKNKSFAFVYIKIPNFNEIATDNKTTQDYKQFTKYMQYRNYLFRYNDDTFVMTFDNDFDYELMEKLFNDLHSKYQMSHNVIIILNNNICNTLVDYIDLCEDIEKQANSSFYILNNDDLINFSKILKIKKELEDIANQKNFNDERVLVYCQPILDTKLNKFTTAESLMRLKLNGLGIIYPDVFIPLAEKNNNIHILTCIILNKVCKFIEKNPEITRISVNFSMYEITNPKFYHDIYNIISKYHFDLNKLGFEITETVEAKDFDIINDTLQRFRNLGIKIYLDDFGTGYSNIEHITKIPIDIIKFDRSLVISSGQSEKSKYIVSNMSDIFYNTNYNILYEGIEDNNDEHRCMGMNAEYLQGYKYSKPIPIEELSKFINQQP</sequence>
<dbReference type="PANTHER" id="PTHR33121">
    <property type="entry name" value="CYCLIC DI-GMP PHOSPHODIESTERASE PDEF"/>
    <property type="match status" value="1"/>
</dbReference>
<dbReference type="InterPro" id="IPR001633">
    <property type="entry name" value="EAL_dom"/>
</dbReference>
<keyword evidence="1" id="KW-0812">Transmembrane</keyword>
<feature type="transmembrane region" description="Helical" evidence="1">
    <location>
        <begin position="37"/>
        <end position="56"/>
    </location>
</feature>
<dbReference type="EMBL" id="QSTP01000001">
    <property type="protein sequence ID" value="RGM75291.1"/>
    <property type="molecule type" value="Genomic_DNA"/>
</dbReference>
<protein>
    <submittedName>
        <fullName evidence="3">EAL domain-containing protein</fullName>
    </submittedName>
</protein>
<proteinExistence type="predicted"/>
<name>A0A3E4YLD2_9FIRM</name>
<accession>A0A3E4YLD2</accession>
<feature type="transmembrane region" description="Helical" evidence="1">
    <location>
        <begin position="105"/>
        <end position="130"/>
    </location>
</feature>
<feature type="transmembrane region" description="Helical" evidence="1">
    <location>
        <begin position="76"/>
        <end position="93"/>
    </location>
</feature>
<comment type="caution">
    <text evidence="3">The sequence shown here is derived from an EMBL/GenBank/DDBJ whole genome shotgun (WGS) entry which is preliminary data.</text>
</comment>
<dbReference type="SUPFAM" id="SSF141868">
    <property type="entry name" value="EAL domain-like"/>
    <property type="match status" value="1"/>
</dbReference>
<dbReference type="Pfam" id="PF00563">
    <property type="entry name" value="EAL"/>
    <property type="match status" value="1"/>
</dbReference>
<feature type="transmembrane region" description="Helical" evidence="1">
    <location>
        <begin position="196"/>
        <end position="212"/>
    </location>
</feature>
<evidence type="ECO:0000313" key="4">
    <source>
        <dbReference type="Proteomes" id="UP000260758"/>
    </source>
</evidence>
<dbReference type="InterPro" id="IPR050706">
    <property type="entry name" value="Cyclic-di-GMP_PDE-like"/>
</dbReference>
<dbReference type="InterPro" id="IPR035919">
    <property type="entry name" value="EAL_sf"/>
</dbReference>
<dbReference type="AlphaFoldDB" id="A0A3E4YLD2"/>
<feature type="transmembrane region" description="Helical" evidence="1">
    <location>
        <begin position="6"/>
        <end position="25"/>
    </location>
</feature>
<dbReference type="CDD" id="cd01948">
    <property type="entry name" value="EAL"/>
    <property type="match status" value="1"/>
</dbReference>
<evidence type="ECO:0000259" key="2">
    <source>
        <dbReference type="PROSITE" id="PS50883"/>
    </source>
</evidence>
<dbReference type="PANTHER" id="PTHR33121:SF79">
    <property type="entry name" value="CYCLIC DI-GMP PHOSPHODIESTERASE PDED-RELATED"/>
    <property type="match status" value="1"/>
</dbReference>
<dbReference type="SMART" id="SM00052">
    <property type="entry name" value="EAL"/>
    <property type="match status" value="1"/>
</dbReference>
<keyword evidence="1" id="KW-1133">Transmembrane helix</keyword>
<dbReference type="Gene3D" id="3.20.20.450">
    <property type="entry name" value="EAL domain"/>
    <property type="match status" value="1"/>
</dbReference>
<dbReference type="GO" id="GO:0071111">
    <property type="term" value="F:cyclic-guanylate-specific phosphodiesterase activity"/>
    <property type="evidence" value="ECO:0007669"/>
    <property type="project" value="InterPro"/>
</dbReference>
<dbReference type="PROSITE" id="PS50883">
    <property type="entry name" value="EAL"/>
    <property type="match status" value="1"/>
</dbReference>
<organism evidence="3 4">
    <name type="scientific">Agathobacter rectalis</name>
    <dbReference type="NCBI Taxonomy" id="39491"/>
    <lineage>
        <taxon>Bacteria</taxon>
        <taxon>Bacillati</taxon>
        <taxon>Bacillota</taxon>
        <taxon>Clostridia</taxon>
        <taxon>Lachnospirales</taxon>
        <taxon>Lachnospiraceae</taxon>
        <taxon>Agathobacter</taxon>
    </lineage>
</organism>
<feature type="domain" description="EAL" evidence="2">
    <location>
        <begin position="361"/>
        <end position="616"/>
    </location>
</feature>